<protein>
    <submittedName>
        <fullName evidence="3">START domain-containing protein</fullName>
    </submittedName>
</protein>
<name>A0A1I7YMT9_9BILA</name>
<proteinExistence type="predicted"/>
<organism evidence="2 3">
    <name type="scientific">Steinernema glaseri</name>
    <dbReference type="NCBI Taxonomy" id="37863"/>
    <lineage>
        <taxon>Eukaryota</taxon>
        <taxon>Metazoa</taxon>
        <taxon>Ecdysozoa</taxon>
        <taxon>Nematoda</taxon>
        <taxon>Chromadorea</taxon>
        <taxon>Rhabditida</taxon>
        <taxon>Tylenchina</taxon>
        <taxon>Panagrolaimomorpha</taxon>
        <taxon>Strongyloidoidea</taxon>
        <taxon>Steinernematidae</taxon>
        <taxon>Steinernema</taxon>
    </lineage>
</organism>
<evidence type="ECO:0000313" key="3">
    <source>
        <dbReference type="WBParaSite" id="L893_g17695.t2"/>
    </source>
</evidence>
<dbReference type="AlphaFoldDB" id="A0A1I7YMT9"/>
<keyword evidence="2" id="KW-1185">Reference proteome</keyword>
<evidence type="ECO:0000256" key="1">
    <source>
        <dbReference type="SAM" id="Phobius"/>
    </source>
</evidence>
<evidence type="ECO:0000313" key="2">
    <source>
        <dbReference type="Proteomes" id="UP000095287"/>
    </source>
</evidence>
<dbReference type="Proteomes" id="UP000095287">
    <property type="component" value="Unplaced"/>
</dbReference>
<feature type="transmembrane region" description="Helical" evidence="1">
    <location>
        <begin position="156"/>
        <end position="188"/>
    </location>
</feature>
<accession>A0A1I7YMT9</accession>
<sequence length="538" mass="60644">MWTRDGNSSSHVFLGHPFLRVTNIDIPYSIKHSDELLLIVCRRRPYLQRWKSTVNLPVTDNLYLPPLARHAFLPPFHNVWYRTVGESSFNSPHHLCNLPTSHIIHLISTAMEEQRRYRFSRHLMMIIGRASGRDLLSFPLPRRGCLPLQTLLPPGLLYYVVVLELVPAMVSAAFVYAVNFIGLAIAALTVRPPLPAEDPRLLIGELDTIQNVNQVMEKFFAGTNSTTLEQWHEALPTDEEKEQMTQLVADLLNAEDFYELDDAWLRKKFPTIAASAFMTILMKGNYVMVHERHVVSGKFPRMWGYIIIANKHHFKRNLHHSAAHFQSDGDVCNEAAAVFEQTGSRTLVVAGASRYAVKGNNPSPCQKSSQIADAAHSCDVMFHTLNLAVLSAVKQNRDENVFLQWHGMAETSCSASPVFISTGAHGSHPIYDRSIPANKLASVLNAHMGKVVAHTPRTDKTCKLIATTNVFGRAVYGVPVHRLCYTKAKNEDITGQFVHIEQKRKFRDNWNIWADVISEVFARTGGAERYRNQGKSAF</sequence>
<keyword evidence="1" id="KW-0472">Membrane</keyword>
<reference evidence="3" key="1">
    <citation type="submission" date="2016-11" db="UniProtKB">
        <authorList>
            <consortium name="WormBaseParasite"/>
        </authorList>
    </citation>
    <scope>IDENTIFICATION</scope>
</reference>
<dbReference type="WBParaSite" id="L893_g17695.t2">
    <property type="protein sequence ID" value="L893_g17695.t2"/>
    <property type="gene ID" value="L893_g17695"/>
</dbReference>
<keyword evidence="1" id="KW-0812">Transmembrane</keyword>
<keyword evidence="1" id="KW-1133">Transmembrane helix</keyword>